<evidence type="ECO:0000313" key="15">
    <source>
        <dbReference type="EMBL" id="SLN56801.1"/>
    </source>
</evidence>
<feature type="domain" description="NolW-like" evidence="13">
    <location>
        <begin position="270"/>
        <end position="333"/>
    </location>
</feature>
<protein>
    <submittedName>
        <fullName evidence="15">Type II secretion system protein D</fullName>
    </submittedName>
</protein>
<dbReference type="PANTHER" id="PTHR30332:SF25">
    <property type="entry name" value="SECRETIN XPSD"/>
    <property type="match status" value="1"/>
</dbReference>
<evidence type="ECO:0000256" key="1">
    <source>
        <dbReference type="ARBA" id="ARBA00004442"/>
    </source>
</evidence>
<feature type="chain" id="PRO_5012848195" evidence="11">
    <location>
        <begin position="17"/>
        <end position="712"/>
    </location>
</feature>
<dbReference type="PRINTS" id="PR00811">
    <property type="entry name" value="BCTERIALGSPD"/>
</dbReference>
<keyword evidence="6 11" id="KW-0732">Signal</keyword>
<dbReference type="GO" id="GO:0009279">
    <property type="term" value="C:cell outer membrane"/>
    <property type="evidence" value="ECO:0007669"/>
    <property type="project" value="UniProtKB-SubCell"/>
</dbReference>
<dbReference type="InterPro" id="IPR013356">
    <property type="entry name" value="T2SS_GspD"/>
</dbReference>
<evidence type="ECO:0000256" key="10">
    <source>
        <dbReference type="RuleBase" id="RU004004"/>
    </source>
</evidence>
<evidence type="ECO:0000256" key="9">
    <source>
        <dbReference type="ARBA" id="ARBA00023237"/>
    </source>
</evidence>
<dbReference type="OrthoDB" id="9775455at2"/>
<sequence>MRARLPLLVMVGLSLALTGCSVKQKRPVAATPAAATATASPAVQPRPSAMVPSVPGQNSIAAADAANSTVETGKIAELYPAEGERIDLAKAGRGGGGGLARGDINLSFQDASIREVAQVILGDLLDQSYVIDPRVDGRVTFESGRPVARSALIPALEAALAASGAAMELSGGVYRIVPRAEARAGIGPRLSIDQGAGYSLLVVPLDFIGAGEMAKILEPLLREGQIAYTDTQRNLLILAAPGPELRLARETVDIFDINQMAGHSVLLETLQNADVGDLVIELENVFGGSKSGPLAGLVRFVPIERMNAILVISRQPEYLSEARNWIARLDRTRSATERRLFVYYVQNGKASSIANTLRAVFEERGAPVTLSEADGAAERALTEPDALTPVSAAAPRDGGNIRIIADESNNAVLVQATSREYRIIEEVLAKLDIVPLQVLIDVKIVEVTLTDGLRFGVQYFLKGDAGRTDSQTVLRNDESSGPLSTAIRGFSFALLRNGDPRIILDALSELTSLNMVAAPQLMVLDNQPAKLQVGDQVPILTQFSSGLDQADTRQVNSVEYRETGVTLEVTPRVNASGLVTLEIAQEVSQAVPTTVANIDSPTISRRSFLTTVAVNDTSTLVLGGLIRESAEDGDSGIPVLHRLPLVGNLFGSRSTNITRTELLVLISPRVIRNERQANDVTQEMRQRFQAVLALENRGVEQPRTPKKPGQLD</sequence>
<comment type="similarity">
    <text evidence="2">Belongs to the bacterial secretin family. GSP D subfamily.</text>
</comment>
<evidence type="ECO:0000313" key="16">
    <source>
        <dbReference type="Proteomes" id="UP000193200"/>
    </source>
</evidence>
<reference evidence="15 16" key="1">
    <citation type="submission" date="2017-03" db="EMBL/GenBank/DDBJ databases">
        <authorList>
            <person name="Afonso C.L."/>
            <person name="Miller P.J."/>
            <person name="Scott M.A."/>
            <person name="Spackman E."/>
            <person name="Goraichik I."/>
            <person name="Dimitrov K.M."/>
            <person name="Suarez D.L."/>
            <person name="Swayne D.E."/>
        </authorList>
    </citation>
    <scope>NUCLEOTIDE SEQUENCE [LARGE SCALE GENOMIC DNA]</scope>
    <source>
        <strain evidence="15 16">CECT 7691</strain>
    </source>
</reference>
<evidence type="ECO:0000259" key="13">
    <source>
        <dbReference type="Pfam" id="PF03958"/>
    </source>
</evidence>
<feature type="domain" description="GspD-like N0" evidence="14">
    <location>
        <begin position="106"/>
        <end position="176"/>
    </location>
</feature>
<dbReference type="Pfam" id="PF21305">
    <property type="entry name" value="type_II_gspD_N0"/>
    <property type="match status" value="1"/>
</dbReference>
<keyword evidence="8" id="KW-0472">Membrane</keyword>
<name>A0A1Y5TBR7_9PROT</name>
<comment type="subcellular location">
    <subcellularLocation>
        <location evidence="1 10">Cell outer membrane</location>
    </subcellularLocation>
</comment>
<dbReference type="EMBL" id="FWFR01000002">
    <property type="protein sequence ID" value="SLN56801.1"/>
    <property type="molecule type" value="Genomic_DNA"/>
</dbReference>
<dbReference type="InterPro" id="IPR005644">
    <property type="entry name" value="NolW-like"/>
</dbReference>
<dbReference type="InterPro" id="IPR038591">
    <property type="entry name" value="NolW-like_sf"/>
</dbReference>
<evidence type="ECO:0000256" key="6">
    <source>
        <dbReference type="ARBA" id="ARBA00022729"/>
    </source>
</evidence>
<keyword evidence="7" id="KW-0653">Protein transport</keyword>
<dbReference type="InParanoid" id="A0A1Y5TBR7"/>
<dbReference type="GO" id="GO:0015628">
    <property type="term" value="P:protein secretion by the type II secretion system"/>
    <property type="evidence" value="ECO:0007669"/>
    <property type="project" value="InterPro"/>
</dbReference>
<evidence type="ECO:0000256" key="8">
    <source>
        <dbReference type="ARBA" id="ARBA00023136"/>
    </source>
</evidence>
<evidence type="ECO:0000256" key="3">
    <source>
        <dbReference type="ARBA" id="ARBA00022448"/>
    </source>
</evidence>
<evidence type="ECO:0000259" key="14">
    <source>
        <dbReference type="Pfam" id="PF21305"/>
    </source>
</evidence>
<feature type="domain" description="Type II/III secretion system secretin-like" evidence="12">
    <location>
        <begin position="506"/>
        <end position="672"/>
    </location>
</feature>
<organism evidence="15 16">
    <name type="scientific">Oceanibacterium hippocampi</name>
    <dbReference type="NCBI Taxonomy" id="745714"/>
    <lineage>
        <taxon>Bacteria</taxon>
        <taxon>Pseudomonadati</taxon>
        <taxon>Pseudomonadota</taxon>
        <taxon>Alphaproteobacteria</taxon>
        <taxon>Sneathiellales</taxon>
        <taxon>Sneathiellaceae</taxon>
        <taxon>Oceanibacterium</taxon>
    </lineage>
</organism>
<dbReference type="PROSITE" id="PS51257">
    <property type="entry name" value="PROKAR_LIPOPROTEIN"/>
    <property type="match status" value="1"/>
</dbReference>
<dbReference type="InterPro" id="IPR004846">
    <property type="entry name" value="T2SS/T3SS_dom"/>
</dbReference>
<dbReference type="RefSeq" id="WP_085883829.1">
    <property type="nucleotide sequence ID" value="NZ_FWFR01000002.1"/>
</dbReference>
<dbReference type="InterPro" id="IPR049371">
    <property type="entry name" value="GspD-like_N0"/>
</dbReference>
<feature type="domain" description="NolW-like" evidence="13">
    <location>
        <begin position="341"/>
        <end position="436"/>
    </location>
</feature>
<keyword evidence="16" id="KW-1185">Reference proteome</keyword>
<proteinExistence type="inferred from homology"/>
<evidence type="ECO:0000256" key="5">
    <source>
        <dbReference type="ARBA" id="ARBA00022692"/>
    </source>
</evidence>
<dbReference type="GO" id="GO:0015627">
    <property type="term" value="C:type II protein secretion system complex"/>
    <property type="evidence" value="ECO:0007669"/>
    <property type="project" value="InterPro"/>
</dbReference>
<dbReference type="InterPro" id="IPR050810">
    <property type="entry name" value="Bact_Secretion_Sys_Channel"/>
</dbReference>
<dbReference type="Proteomes" id="UP000193200">
    <property type="component" value="Unassembled WGS sequence"/>
</dbReference>
<evidence type="ECO:0000256" key="4">
    <source>
        <dbReference type="ARBA" id="ARBA00022452"/>
    </source>
</evidence>
<keyword evidence="3 10" id="KW-0813">Transport</keyword>
<dbReference type="NCBIfam" id="TIGR02517">
    <property type="entry name" value="type_II_gspD"/>
    <property type="match status" value="1"/>
</dbReference>
<dbReference type="Pfam" id="PF00263">
    <property type="entry name" value="Secretin"/>
    <property type="match status" value="1"/>
</dbReference>
<evidence type="ECO:0000256" key="2">
    <source>
        <dbReference type="ARBA" id="ARBA00006980"/>
    </source>
</evidence>
<gene>
    <name evidence="15" type="primary">xpsD_2</name>
    <name evidence="15" type="ORF">OCH7691_02478</name>
</gene>
<dbReference type="InterPro" id="IPR001775">
    <property type="entry name" value="GspD/PilQ"/>
</dbReference>
<dbReference type="FunCoup" id="A0A1Y5TBR7">
    <property type="interactions" value="105"/>
</dbReference>
<feature type="signal peptide" evidence="11">
    <location>
        <begin position="1"/>
        <end position="16"/>
    </location>
</feature>
<evidence type="ECO:0000259" key="12">
    <source>
        <dbReference type="Pfam" id="PF00263"/>
    </source>
</evidence>
<keyword evidence="9" id="KW-0998">Cell outer membrane</keyword>
<dbReference type="Gene3D" id="3.30.1370.120">
    <property type="match status" value="3"/>
</dbReference>
<accession>A0A1Y5TBR7</accession>
<evidence type="ECO:0000256" key="7">
    <source>
        <dbReference type="ARBA" id="ARBA00022927"/>
    </source>
</evidence>
<dbReference type="AlphaFoldDB" id="A0A1Y5TBR7"/>
<keyword evidence="4" id="KW-1134">Transmembrane beta strand</keyword>
<dbReference type="PRINTS" id="PR01032">
    <property type="entry name" value="PHAGEIV"/>
</dbReference>
<evidence type="ECO:0000256" key="11">
    <source>
        <dbReference type="SAM" id="SignalP"/>
    </source>
</evidence>
<dbReference type="PANTHER" id="PTHR30332">
    <property type="entry name" value="PROBABLE GENERAL SECRETION PATHWAY PROTEIN D"/>
    <property type="match status" value="1"/>
</dbReference>
<dbReference type="Pfam" id="PF03958">
    <property type="entry name" value="Secretin_N"/>
    <property type="match status" value="2"/>
</dbReference>
<keyword evidence="5" id="KW-0812">Transmembrane</keyword>